<dbReference type="Proteomes" id="UP001159405">
    <property type="component" value="Unassembled WGS sequence"/>
</dbReference>
<keyword evidence="2" id="KW-1185">Reference proteome</keyword>
<protein>
    <submittedName>
        <fullName evidence="1">Uncharacterized protein</fullName>
    </submittedName>
</protein>
<reference evidence="1 2" key="1">
    <citation type="submission" date="2022-05" db="EMBL/GenBank/DDBJ databases">
        <authorList>
            <consortium name="Genoscope - CEA"/>
            <person name="William W."/>
        </authorList>
    </citation>
    <scope>NUCLEOTIDE SEQUENCE [LARGE SCALE GENOMIC DNA]</scope>
</reference>
<comment type="caution">
    <text evidence="1">The sequence shown here is derived from an EMBL/GenBank/DDBJ whole genome shotgun (WGS) entry which is preliminary data.</text>
</comment>
<sequence>MYCSPYCIGMQETCSKAILRLEARQGGALGTMLESWILTGMKNITIMSHNQCMNLLNNKLLSDFKIQTDNKIEHNKPDVVVVDKTERNFLIIDVACPFDIRVKDKEKEEIENYQDLTRELKRIWKLRRITVVPFIIGALGTVSKDIEKWLAEIGVTCRLE</sequence>
<name>A0ABN8P4V5_9CNID</name>
<evidence type="ECO:0000313" key="1">
    <source>
        <dbReference type="EMBL" id="CAH3133608.1"/>
    </source>
</evidence>
<gene>
    <name evidence="1" type="ORF">PLOB_00037007</name>
</gene>
<dbReference type="PANTHER" id="PTHR35450">
    <property type="entry name" value="REVERSE TRANSCRIPTASE DOMAIN-CONTAINING PROTEIN"/>
    <property type="match status" value="1"/>
</dbReference>
<proteinExistence type="predicted"/>
<evidence type="ECO:0000313" key="2">
    <source>
        <dbReference type="Proteomes" id="UP001159405"/>
    </source>
</evidence>
<organism evidence="1 2">
    <name type="scientific">Porites lobata</name>
    <dbReference type="NCBI Taxonomy" id="104759"/>
    <lineage>
        <taxon>Eukaryota</taxon>
        <taxon>Metazoa</taxon>
        <taxon>Cnidaria</taxon>
        <taxon>Anthozoa</taxon>
        <taxon>Hexacorallia</taxon>
        <taxon>Scleractinia</taxon>
        <taxon>Fungiina</taxon>
        <taxon>Poritidae</taxon>
        <taxon>Porites</taxon>
    </lineage>
</organism>
<accession>A0ABN8P4V5</accession>
<dbReference type="EMBL" id="CALNXK010000053">
    <property type="protein sequence ID" value="CAH3133608.1"/>
    <property type="molecule type" value="Genomic_DNA"/>
</dbReference>
<dbReference type="PANTHER" id="PTHR35450:SF2">
    <property type="entry name" value="REVERSE TRANSCRIPTASE DOMAIN-CONTAINING PROTEIN"/>
    <property type="match status" value="1"/>
</dbReference>